<feature type="region of interest" description="Disordered" evidence="2">
    <location>
        <begin position="265"/>
        <end position="337"/>
    </location>
</feature>
<dbReference type="AlphaFoldDB" id="A0A6J2VFP7"/>
<evidence type="ECO:0000313" key="3">
    <source>
        <dbReference type="Proteomes" id="UP000504632"/>
    </source>
</evidence>
<dbReference type="InterPro" id="IPR033207">
    <property type="entry name" value="CCP110"/>
</dbReference>
<dbReference type="RefSeq" id="XP_030630747.1">
    <property type="nucleotide sequence ID" value="XM_030774887.1"/>
</dbReference>
<dbReference type="OrthoDB" id="10028852at2759"/>
<dbReference type="InParanoid" id="A0A6J2VFP7"/>
<name>A0A6J2VFP7_CHACN</name>
<sequence>MEGYEDFCSRSLERLQQERKLMFTQQSTCKQALSTFRFNGRHLLLPMLSEQQRVEMAELRRCSAQREAEWRQDRSSSLLARVQHILDRVQMQKAQNAKEVPASLPVYPSLLPDSRPGHSPDLLPINMDTPHNGQESEQGSCSSRCKISSSSKALRRETLKLLNRRLANMDVCVEDLEEDKAFPSNVLESHTTTDEEHRHTTLVNTHLSGENLSDKENESTGGLIGECWNPITSADHGKHLVQPGSPDCLLGSLSLSLTGSYARLPSPQRCRSPLARPSQSRAIPPGNILISSPLSELELSPERSSPLSDRLKHVSRERPKNVGGAEIQEESSMLPPTAKEWNCSQSELNSTMLTSVRTSTPSGAHSLTSKYSQAPSRQISPTQSDGCPQSSPASHAPSTRSPPAPLNKSYDVESPSPTLLRPHIYTEPWPGQVKRRLDLGETQGSDKDRLTLEELSCSDQVHNTSAEVQRQIQALEEMRQCLDREHAHQLSQLLTEQEKEQQRLHQELRSRMSMCKGQGNSVSSPLKPNGRSPTHMTPGVPSARPVLIPTVQSNKTQSSKACIRHYQVLSVRQQLALCRLSAIARGYLTRRLLNTEKVKHLRKTVQDTKEFLRSLQRDSVQKSGSMSCQDATLQHRVAAQVAQESHRAGHHVTTRTP</sequence>
<organism evidence="3 4">
    <name type="scientific">Chanos chanos</name>
    <name type="common">Milkfish</name>
    <name type="synonym">Mugil chanos</name>
    <dbReference type="NCBI Taxonomy" id="29144"/>
    <lineage>
        <taxon>Eukaryota</taxon>
        <taxon>Metazoa</taxon>
        <taxon>Chordata</taxon>
        <taxon>Craniata</taxon>
        <taxon>Vertebrata</taxon>
        <taxon>Euteleostomi</taxon>
        <taxon>Actinopterygii</taxon>
        <taxon>Neopterygii</taxon>
        <taxon>Teleostei</taxon>
        <taxon>Ostariophysi</taxon>
        <taxon>Gonorynchiformes</taxon>
        <taxon>Chanidae</taxon>
        <taxon>Chanos</taxon>
    </lineage>
</organism>
<accession>A0A6J2VFP7</accession>
<dbReference type="GO" id="GO:0005814">
    <property type="term" value="C:centriole"/>
    <property type="evidence" value="ECO:0007669"/>
    <property type="project" value="InterPro"/>
</dbReference>
<feature type="region of interest" description="Disordered" evidence="2">
    <location>
        <begin position="354"/>
        <end position="427"/>
    </location>
</feature>
<proteinExistence type="predicted"/>
<dbReference type="Proteomes" id="UP000504632">
    <property type="component" value="Chromosome 5"/>
</dbReference>
<feature type="coiled-coil region" evidence="1">
    <location>
        <begin position="465"/>
        <end position="507"/>
    </location>
</feature>
<feature type="compositionally biased region" description="Basic and acidic residues" evidence="2">
    <location>
        <begin position="309"/>
        <end position="320"/>
    </location>
</feature>
<dbReference type="GeneID" id="115812408"/>
<dbReference type="PANTHER" id="PTHR13594">
    <property type="entry name" value="CENTRIOLAR COILED-COIL PROTEIN OF 110 KDA"/>
    <property type="match status" value="1"/>
</dbReference>
<feature type="compositionally biased region" description="Polar residues" evidence="2">
    <location>
        <begin position="354"/>
        <end position="399"/>
    </location>
</feature>
<keyword evidence="1" id="KW-0175">Coiled coil</keyword>
<dbReference type="Pfam" id="PF16025">
    <property type="entry name" value="CaM_bind"/>
    <property type="match status" value="1"/>
</dbReference>
<dbReference type="PANTHER" id="PTHR13594:SF2">
    <property type="entry name" value="SI:CH73-100L22.3"/>
    <property type="match status" value="1"/>
</dbReference>
<dbReference type="GO" id="GO:0032465">
    <property type="term" value="P:regulation of cytokinesis"/>
    <property type="evidence" value="ECO:0007669"/>
    <property type="project" value="InterPro"/>
</dbReference>
<protein>
    <submittedName>
        <fullName evidence="4">Centriolar coiled-coil protein of 110 kDa</fullName>
    </submittedName>
</protein>
<evidence type="ECO:0000256" key="1">
    <source>
        <dbReference type="SAM" id="Coils"/>
    </source>
</evidence>
<evidence type="ECO:0000256" key="2">
    <source>
        <dbReference type="SAM" id="MobiDB-lite"/>
    </source>
</evidence>
<feature type="region of interest" description="Disordered" evidence="2">
    <location>
        <begin position="514"/>
        <end position="545"/>
    </location>
</feature>
<feature type="compositionally biased region" description="Polar residues" evidence="2">
    <location>
        <begin position="518"/>
        <end position="535"/>
    </location>
</feature>
<gene>
    <name evidence="4" type="primary">LOC115812408</name>
</gene>
<evidence type="ECO:0000313" key="4">
    <source>
        <dbReference type="RefSeq" id="XP_030630747.1"/>
    </source>
</evidence>
<dbReference type="GO" id="GO:0007099">
    <property type="term" value="P:centriole replication"/>
    <property type="evidence" value="ECO:0007669"/>
    <property type="project" value="InterPro"/>
</dbReference>
<dbReference type="PROSITE" id="PS50096">
    <property type="entry name" value="IQ"/>
    <property type="match status" value="1"/>
</dbReference>
<reference evidence="4" key="1">
    <citation type="submission" date="2025-08" db="UniProtKB">
        <authorList>
            <consortium name="RefSeq"/>
        </authorList>
    </citation>
    <scope>IDENTIFICATION</scope>
</reference>
<feature type="compositionally biased region" description="Low complexity" evidence="2">
    <location>
        <begin position="291"/>
        <end position="308"/>
    </location>
</feature>
<dbReference type="GO" id="GO:0032053">
    <property type="term" value="P:ciliary basal body organization"/>
    <property type="evidence" value="ECO:0007669"/>
    <property type="project" value="TreeGrafter"/>
</dbReference>
<keyword evidence="3" id="KW-1185">Reference proteome</keyword>
<dbReference type="GO" id="GO:1903723">
    <property type="term" value="P:negative regulation of centriole elongation"/>
    <property type="evidence" value="ECO:0007669"/>
    <property type="project" value="TreeGrafter"/>
</dbReference>